<sequence>MKLKILVLATALIAGLGVRYFIEQNATDEHVASSNVNMGLLQSGQETINLFDNADERVRVVYFGYTHCPDVCPTSLAILSAALKSLPDDTLDKVRPVFVTLDPKRDDGDAAQEYAGYFHPRIEGSSGTEDAIDALAKKYGVLYQITELEDSAMEYAVDHSSYFYFLAPNGNLLEKVPHTLNPNMVSDAISRLTTNMQTQ</sequence>
<evidence type="ECO:0000256" key="3">
    <source>
        <dbReference type="PIRSR" id="PIRSR603782-2"/>
    </source>
</evidence>
<dbReference type="EMBL" id="FOWR01000014">
    <property type="protein sequence ID" value="SFP40882.1"/>
    <property type="molecule type" value="Genomic_DNA"/>
</dbReference>
<dbReference type="AlphaFoldDB" id="A0A1I5Q3T8"/>
<comment type="similarity">
    <text evidence="1">Belongs to the SCO1/2 family.</text>
</comment>
<evidence type="ECO:0000313" key="4">
    <source>
        <dbReference type="EMBL" id="SFP40882.1"/>
    </source>
</evidence>
<feature type="binding site" evidence="2">
    <location>
        <position position="159"/>
    </location>
    <ligand>
        <name>Cu cation</name>
        <dbReference type="ChEBI" id="CHEBI:23378"/>
    </ligand>
</feature>
<dbReference type="CDD" id="cd02968">
    <property type="entry name" value="SCO"/>
    <property type="match status" value="1"/>
</dbReference>
<feature type="binding site" evidence="2">
    <location>
        <position position="72"/>
    </location>
    <ligand>
        <name>Cu cation</name>
        <dbReference type="ChEBI" id="CHEBI:23378"/>
    </ligand>
</feature>
<dbReference type="Pfam" id="PF02630">
    <property type="entry name" value="SCO1-SenC"/>
    <property type="match status" value="1"/>
</dbReference>
<gene>
    <name evidence="4" type="ORF">SAMN03084138_02111</name>
</gene>
<keyword evidence="2" id="KW-0479">Metal-binding</keyword>
<evidence type="ECO:0000256" key="2">
    <source>
        <dbReference type="PIRSR" id="PIRSR603782-1"/>
    </source>
</evidence>
<reference evidence="4 5" key="1">
    <citation type="submission" date="2016-10" db="EMBL/GenBank/DDBJ databases">
        <authorList>
            <person name="de Groot N.N."/>
        </authorList>
    </citation>
    <scope>NUCLEOTIDE SEQUENCE [LARGE SCALE GENOMIC DNA]</scope>
    <source>
        <strain evidence="4 5">DSM 15893</strain>
    </source>
</reference>
<dbReference type="PANTHER" id="PTHR12151">
    <property type="entry name" value="ELECTRON TRANSPORT PROTIN SCO1/SENC FAMILY MEMBER"/>
    <property type="match status" value="1"/>
</dbReference>
<accession>A0A1I5Q3T8</accession>
<dbReference type="OrthoDB" id="9790194at2"/>
<keyword evidence="2" id="KW-0186">Copper</keyword>
<keyword evidence="3" id="KW-1015">Disulfide bond</keyword>
<dbReference type="Proteomes" id="UP000182692">
    <property type="component" value="Unassembled WGS sequence"/>
</dbReference>
<dbReference type="GO" id="GO:0046872">
    <property type="term" value="F:metal ion binding"/>
    <property type="evidence" value="ECO:0007669"/>
    <property type="project" value="UniProtKB-KW"/>
</dbReference>
<dbReference type="RefSeq" id="WP_017016456.1">
    <property type="nucleotide sequence ID" value="NZ_FOWR01000014.1"/>
</dbReference>
<protein>
    <submittedName>
        <fullName evidence="4">Protein SCO1/2</fullName>
    </submittedName>
</protein>
<dbReference type="Gene3D" id="3.40.30.10">
    <property type="entry name" value="Glutaredoxin"/>
    <property type="match status" value="1"/>
</dbReference>
<evidence type="ECO:0000313" key="5">
    <source>
        <dbReference type="Proteomes" id="UP000182692"/>
    </source>
</evidence>
<evidence type="ECO:0000256" key="1">
    <source>
        <dbReference type="ARBA" id="ARBA00010996"/>
    </source>
</evidence>
<dbReference type="GeneID" id="35871254"/>
<dbReference type="SUPFAM" id="SSF52833">
    <property type="entry name" value="Thioredoxin-like"/>
    <property type="match status" value="1"/>
</dbReference>
<feature type="disulfide bond" description="Redox-active" evidence="3">
    <location>
        <begin position="68"/>
        <end position="72"/>
    </location>
</feature>
<dbReference type="PANTHER" id="PTHR12151:SF25">
    <property type="entry name" value="LINALOOL DEHYDRATASE_ISOMERASE DOMAIN-CONTAINING PROTEIN"/>
    <property type="match status" value="1"/>
</dbReference>
<feature type="binding site" evidence="2">
    <location>
        <position position="68"/>
    </location>
    <ligand>
        <name>Cu cation</name>
        <dbReference type="ChEBI" id="CHEBI:23378"/>
    </ligand>
</feature>
<dbReference type="InterPro" id="IPR036249">
    <property type="entry name" value="Thioredoxin-like_sf"/>
</dbReference>
<proteinExistence type="inferred from homology"/>
<dbReference type="STRING" id="1121869.SAMN03084138_02111"/>
<name>A0A1I5Q3T8_9GAMM</name>
<organism evidence="4 5">
    <name type="scientific">Enterovibrio norvegicus DSM 15893</name>
    <dbReference type="NCBI Taxonomy" id="1121869"/>
    <lineage>
        <taxon>Bacteria</taxon>
        <taxon>Pseudomonadati</taxon>
        <taxon>Pseudomonadota</taxon>
        <taxon>Gammaproteobacteria</taxon>
        <taxon>Vibrionales</taxon>
        <taxon>Vibrionaceae</taxon>
        <taxon>Enterovibrio</taxon>
    </lineage>
</organism>
<dbReference type="InterPro" id="IPR003782">
    <property type="entry name" value="SCO1/SenC"/>
</dbReference>